<proteinExistence type="predicted"/>
<dbReference type="InterPro" id="IPR058912">
    <property type="entry name" value="HTH_animal"/>
</dbReference>
<dbReference type="PANTHER" id="PTHR21301">
    <property type="entry name" value="REVERSE TRANSCRIPTASE"/>
    <property type="match status" value="1"/>
</dbReference>
<feature type="region of interest" description="Disordered" evidence="1">
    <location>
        <begin position="36"/>
        <end position="61"/>
    </location>
</feature>
<feature type="domain" description="GIY-YIG" evidence="2">
    <location>
        <begin position="715"/>
        <end position="814"/>
    </location>
</feature>
<dbReference type="Pfam" id="PF26215">
    <property type="entry name" value="HTH_animal"/>
    <property type="match status" value="1"/>
</dbReference>
<organism evidence="4 5">
    <name type="scientific">Ranitomeya imitator</name>
    <name type="common">mimic poison frog</name>
    <dbReference type="NCBI Taxonomy" id="111125"/>
    <lineage>
        <taxon>Eukaryota</taxon>
        <taxon>Metazoa</taxon>
        <taxon>Chordata</taxon>
        <taxon>Craniata</taxon>
        <taxon>Vertebrata</taxon>
        <taxon>Euteleostomi</taxon>
        <taxon>Amphibia</taxon>
        <taxon>Batrachia</taxon>
        <taxon>Anura</taxon>
        <taxon>Neobatrachia</taxon>
        <taxon>Hyloidea</taxon>
        <taxon>Dendrobatidae</taxon>
        <taxon>Dendrobatinae</taxon>
        <taxon>Ranitomeya</taxon>
    </lineage>
</organism>
<sequence length="822" mass="94010">MARQLFQSTKYILPSSTYLPRLLNIELRTRTRNHCNPPVPFFRPTSTLPAKKTTRRGHGLRKRFRSREDNEISGTNPLVINISDRLLGVAEYKVLQKGLSFCPSYQCHTFDLEMDLQRFFHTLRLKAFFATSTESAPIQSPTAPLDHTLSSRSLGLHTKSHFRPPHGSHAMESFIGFIKDSFRSLCEDIKRGRLFFPPNLSSTERQALRGLQNDNSLIFKPADKGGALVIMNRSDYLLEIRRQLDNSTVYVKLPRDPTAATRQIISDTLLKYTELGVLDLKTREFLTNSHPVTPVFYTIPKIHKNLEKPPGRPIVASNDSILSPLVIYLDKILTPLIRSSKSFILDTGSFLNILKEVGPIPPHSTLVTMDVKDLYTSIPHIEGINSVHKLLTHSGFLPDQINLYIELLTIILTCNYFLFQDDFYLQIRGTAMGSNVAPPCANCYMADFEESQIYSHSLFRDNVIVWRRYIDDVFCIWGGSLEALASFFEWLNTAWPGISFIMSHDPTRINFLDTMVILQPDGSITTDLYTKSTDRNSLLHFTSFHPPATKNSVPKSQFHRVSKIVSDTDLQPLRLQEMATKFAQQKAAKPSPPRPNRATNRVPFIHSYHPFAYILHRSIRQNWHLLSKAYPNVAEFQNPFLPCFKRPPDLKDTLMRADLGSSTPSPRQRFLQNPRTGTFPCLNCSQCHNVLKGSSFHHPRSGKTFRIPDYFTCASSWVIYLIKCPCGLLYVGETTQPIRDRVSKHKSTVRCKNLLLPIPSHFNTQGHNVSQLQFQVIEHIPPIRRGGDRITRLKRREAFWIHTLETLHPMGLNRDYDLASFL</sequence>
<accession>A0ABN9L4G5</accession>
<evidence type="ECO:0000259" key="2">
    <source>
        <dbReference type="PROSITE" id="PS50164"/>
    </source>
</evidence>
<dbReference type="EMBL" id="CAUEEQ010006274">
    <property type="protein sequence ID" value="CAJ0929928.1"/>
    <property type="molecule type" value="Genomic_DNA"/>
</dbReference>
<dbReference type="PANTHER" id="PTHR21301:SF12">
    <property type="match status" value="1"/>
</dbReference>
<comment type="caution">
    <text evidence="4">The sequence shown here is derived from an EMBL/GenBank/DDBJ whole genome shotgun (WGS) entry which is preliminary data.</text>
</comment>
<evidence type="ECO:0000313" key="5">
    <source>
        <dbReference type="Proteomes" id="UP001176940"/>
    </source>
</evidence>
<dbReference type="InterPro" id="IPR000305">
    <property type="entry name" value="GIY-YIG_endonuc"/>
</dbReference>
<dbReference type="InterPro" id="IPR000477">
    <property type="entry name" value="RT_dom"/>
</dbReference>
<reference evidence="4" key="1">
    <citation type="submission" date="2023-07" db="EMBL/GenBank/DDBJ databases">
        <authorList>
            <person name="Stuckert A."/>
        </authorList>
    </citation>
    <scope>NUCLEOTIDE SEQUENCE</scope>
</reference>
<name>A0ABN9L4G5_9NEOB</name>
<dbReference type="Proteomes" id="UP001176940">
    <property type="component" value="Unassembled WGS sequence"/>
</dbReference>
<feature type="domain" description="Reverse transcriptase" evidence="3">
    <location>
        <begin position="280"/>
        <end position="543"/>
    </location>
</feature>
<dbReference type="PROSITE" id="PS50164">
    <property type="entry name" value="GIY_YIG"/>
    <property type="match status" value="1"/>
</dbReference>
<evidence type="ECO:0000259" key="3">
    <source>
        <dbReference type="PROSITE" id="PS50878"/>
    </source>
</evidence>
<evidence type="ECO:0008006" key="6">
    <source>
        <dbReference type="Google" id="ProtNLM"/>
    </source>
</evidence>
<keyword evidence="5" id="KW-1185">Reference proteome</keyword>
<protein>
    <recommendedName>
        <fullName evidence="6">Reverse transcriptase domain-containing protein</fullName>
    </recommendedName>
</protein>
<evidence type="ECO:0000256" key="1">
    <source>
        <dbReference type="SAM" id="MobiDB-lite"/>
    </source>
</evidence>
<gene>
    <name evidence="4" type="ORF">RIMI_LOCUS4015658</name>
</gene>
<evidence type="ECO:0000313" key="4">
    <source>
        <dbReference type="EMBL" id="CAJ0929928.1"/>
    </source>
</evidence>
<feature type="compositionally biased region" description="Basic residues" evidence="1">
    <location>
        <begin position="52"/>
        <end position="61"/>
    </location>
</feature>
<dbReference type="PROSITE" id="PS50878">
    <property type="entry name" value="RT_POL"/>
    <property type="match status" value="1"/>
</dbReference>
<dbReference type="CDD" id="cd10442">
    <property type="entry name" value="GIY-YIG_PLEs"/>
    <property type="match status" value="1"/>
</dbReference>